<evidence type="ECO:0000256" key="1">
    <source>
        <dbReference type="ARBA" id="ARBA00001611"/>
    </source>
</evidence>
<reference evidence="26" key="3">
    <citation type="submission" date="2025-09" db="UniProtKB">
        <authorList>
            <consortium name="Ensembl"/>
        </authorList>
    </citation>
    <scope>IDENTIFICATION</scope>
</reference>
<keyword evidence="6" id="KW-0378">Hydrolase</keyword>
<feature type="transmembrane region" description="Helical" evidence="24">
    <location>
        <begin position="99"/>
        <end position="119"/>
    </location>
</feature>
<dbReference type="Ensembl" id="ENSDCDT00010013180.1">
    <property type="protein sequence ID" value="ENSDCDP00010012570.1"/>
    <property type="gene ID" value="ENSDCDG00010005652.1"/>
</dbReference>
<organism evidence="26 27">
    <name type="scientific">Denticeps clupeoides</name>
    <name type="common">denticle herring</name>
    <dbReference type="NCBI Taxonomy" id="299321"/>
    <lineage>
        <taxon>Eukaryota</taxon>
        <taxon>Metazoa</taxon>
        <taxon>Chordata</taxon>
        <taxon>Craniata</taxon>
        <taxon>Vertebrata</taxon>
        <taxon>Euteleostomi</taxon>
        <taxon>Actinopterygii</taxon>
        <taxon>Neopterygii</taxon>
        <taxon>Teleostei</taxon>
        <taxon>Clupei</taxon>
        <taxon>Clupeiformes</taxon>
        <taxon>Denticipitoidei</taxon>
        <taxon>Denticipitidae</taxon>
        <taxon>Denticeps</taxon>
    </lineage>
</organism>
<proteinExistence type="inferred from homology"/>
<comment type="catalytic activity">
    <reaction evidence="21">
        <text>(2E,6E,10E)-geranylgeranyl diphosphate + H2O = (2E,6E,10E)-geranylgeranyl phosphate + phosphate + H(+)</text>
        <dbReference type="Rhea" id="RHEA:68008"/>
        <dbReference type="ChEBI" id="CHEBI:15377"/>
        <dbReference type="ChEBI" id="CHEBI:15378"/>
        <dbReference type="ChEBI" id="CHEBI:43474"/>
        <dbReference type="ChEBI" id="CHEBI:58756"/>
        <dbReference type="ChEBI" id="CHEBI:144936"/>
    </reaction>
    <physiologicalReaction direction="left-to-right" evidence="21">
        <dbReference type="Rhea" id="RHEA:68009"/>
    </physiologicalReaction>
</comment>
<evidence type="ECO:0000256" key="8">
    <source>
        <dbReference type="ARBA" id="ARBA00022989"/>
    </source>
</evidence>
<evidence type="ECO:0000256" key="21">
    <source>
        <dbReference type="ARBA" id="ARBA00048595"/>
    </source>
</evidence>
<keyword evidence="10 24" id="KW-0472">Membrane</keyword>
<reference evidence="26 27" key="1">
    <citation type="submission" date="2020-06" db="EMBL/GenBank/DDBJ databases">
        <authorList>
            <consortium name="Wellcome Sanger Institute Data Sharing"/>
        </authorList>
    </citation>
    <scope>NUCLEOTIDE SEQUENCE [LARGE SCALE GENOMIC DNA]</scope>
</reference>
<comment type="catalytic activity">
    <reaction evidence="1">
        <text>1,2-dihexadecanoyl-sn-glycero-3-phosphate + H2O = 1,2-dihexadecanoyl-sn-glycerol + phosphate</text>
        <dbReference type="Rhea" id="RHEA:43236"/>
        <dbReference type="ChEBI" id="CHEBI:15377"/>
        <dbReference type="ChEBI" id="CHEBI:43474"/>
        <dbReference type="ChEBI" id="CHEBI:72859"/>
        <dbReference type="ChEBI" id="CHEBI:82929"/>
    </reaction>
    <physiologicalReaction direction="left-to-right" evidence="1">
        <dbReference type="Rhea" id="RHEA:43237"/>
    </physiologicalReaction>
</comment>
<dbReference type="PANTHER" id="PTHR14969">
    <property type="entry name" value="SPHINGOSINE-1-PHOSPHATE PHOSPHOHYDROLASE"/>
    <property type="match status" value="1"/>
</dbReference>
<evidence type="ECO:0000313" key="26">
    <source>
        <dbReference type="Ensembl" id="ENSDCDP00010012570.1"/>
    </source>
</evidence>
<feature type="transmembrane region" description="Helical" evidence="24">
    <location>
        <begin position="125"/>
        <end position="147"/>
    </location>
</feature>
<dbReference type="InterPro" id="IPR000326">
    <property type="entry name" value="PAP2/HPO"/>
</dbReference>
<evidence type="ECO:0000256" key="14">
    <source>
        <dbReference type="ARBA" id="ARBA00036255"/>
    </source>
</evidence>
<evidence type="ECO:0000259" key="25">
    <source>
        <dbReference type="Pfam" id="PF01569"/>
    </source>
</evidence>
<feature type="domain" description="Phosphatidic acid phosphatase type 2/haloperoxidase" evidence="25">
    <location>
        <begin position="128"/>
        <end position="231"/>
    </location>
</feature>
<feature type="region of interest" description="Disordered" evidence="23">
    <location>
        <begin position="1"/>
        <end position="21"/>
    </location>
</feature>
<accession>A0AAY4AW12</accession>
<evidence type="ECO:0000256" key="9">
    <source>
        <dbReference type="ARBA" id="ARBA00023098"/>
    </source>
</evidence>
<reference evidence="26" key="2">
    <citation type="submission" date="2025-08" db="UniProtKB">
        <authorList>
            <consortium name="Ensembl"/>
        </authorList>
    </citation>
    <scope>IDENTIFICATION</scope>
</reference>
<keyword evidence="9" id="KW-0443">Lipid metabolism</keyword>
<evidence type="ECO:0000256" key="3">
    <source>
        <dbReference type="ARBA" id="ARBA00004540"/>
    </source>
</evidence>
<evidence type="ECO:0000256" key="18">
    <source>
        <dbReference type="ARBA" id="ARBA00047907"/>
    </source>
</evidence>
<keyword evidence="8 24" id="KW-1133">Transmembrane helix</keyword>
<comment type="catalytic activity">
    <reaction evidence="13">
        <text>(2E)-geranyl phosphate + H2O = (2E)-geraniol + phosphate</text>
        <dbReference type="Rhea" id="RHEA:68020"/>
        <dbReference type="ChEBI" id="CHEBI:15377"/>
        <dbReference type="ChEBI" id="CHEBI:17447"/>
        <dbReference type="ChEBI" id="CHEBI:43474"/>
        <dbReference type="ChEBI" id="CHEBI:88107"/>
    </reaction>
    <physiologicalReaction direction="left-to-right" evidence="13">
        <dbReference type="Rhea" id="RHEA:68021"/>
    </physiologicalReaction>
</comment>
<evidence type="ECO:0000256" key="20">
    <source>
        <dbReference type="ARBA" id="ARBA00048426"/>
    </source>
</evidence>
<dbReference type="GeneTree" id="ENSGT00940000160907"/>
<evidence type="ECO:0000256" key="7">
    <source>
        <dbReference type="ARBA" id="ARBA00022824"/>
    </source>
</evidence>
<keyword evidence="11" id="KW-0539">Nucleus</keyword>
<evidence type="ECO:0000256" key="12">
    <source>
        <dbReference type="ARBA" id="ARBA00036036"/>
    </source>
</evidence>
<evidence type="ECO:0000256" key="2">
    <source>
        <dbReference type="ARBA" id="ARBA00004477"/>
    </source>
</evidence>
<evidence type="ECO:0000256" key="5">
    <source>
        <dbReference type="ARBA" id="ARBA00022692"/>
    </source>
</evidence>
<dbReference type="Proteomes" id="UP000694580">
    <property type="component" value="Chromosome 4"/>
</dbReference>
<evidence type="ECO:0000256" key="17">
    <source>
        <dbReference type="ARBA" id="ARBA00042093"/>
    </source>
</evidence>
<dbReference type="GO" id="GO:0042392">
    <property type="term" value="F:sphingosine-1-phosphate phosphatase activity"/>
    <property type="evidence" value="ECO:0007669"/>
    <property type="project" value="TreeGrafter"/>
</dbReference>
<keyword evidence="27" id="KW-1185">Reference proteome</keyword>
<comment type="subcellular location">
    <subcellularLocation>
        <location evidence="2">Endoplasmic reticulum membrane</location>
        <topology evidence="2">Multi-pass membrane protein</topology>
    </subcellularLocation>
    <subcellularLocation>
        <location evidence="3">Nucleus inner membrane</location>
    </subcellularLocation>
</comment>
<evidence type="ECO:0000256" key="24">
    <source>
        <dbReference type="SAM" id="Phobius"/>
    </source>
</evidence>
<gene>
    <name evidence="26" type="primary">PLPP6</name>
</gene>
<evidence type="ECO:0000256" key="22">
    <source>
        <dbReference type="ARBA" id="ARBA00049227"/>
    </source>
</evidence>
<keyword evidence="7" id="KW-0256">Endoplasmic reticulum</keyword>
<evidence type="ECO:0000313" key="27">
    <source>
        <dbReference type="Proteomes" id="UP000694580"/>
    </source>
</evidence>
<name>A0AAY4AW12_9TELE</name>
<sequence length="268" mass="28839">MPSPKMKRSASGPGAAVANGRFEPGSAFRFRSPEVASRRRSSVAAAQPEDAARLDQSFASIALRALLAIDLWLSKRLAVCACDDSVLGSVRPLVRLVEVSGLAAPWLLAAAYCVVTSGTAAEQEIFINLLVALVLDLLCVAAVRRLVRRRPPAHARSDSFFSFPVSRYCFPSGHAARAAMCGRFLLTHLAFPGALRALVLGWATLATLSPLLLGRHNVTDMAFGVGMGYCQSEVVEQIWVSREWLKDVLMSSLGLNGNTAWTGLSWVL</sequence>
<evidence type="ECO:0000256" key="11">
    <source>
        <dbReference type="ARBA" id="ARBA00023242"/>
    </source>
</evidence>
<evidence type="ECO:0000256" key="23">
    <source>
        <dbReference type="SAM" id="MobiDB-lite"/>
    </source>
</evidence>
<dbReference type="InterPro" id="IPR036938">
    <property type="entry name" value="PAP2/HPO_sf"/>
</dbReference>
<dbReference type="GO" id="GO:0005637">
    <property type="term" value="C:nuclear inner membrane"/>
    <property type="evidence" value="ECO:0007669"/>
    <property type="project" value="UniProtKB-SubCell"/>
</dbReference>
<keyword evidence="5 24" id="KW-0812">Transmembrane</keyword>
<dbReference type="SUPFAM" id="SSF48317">
    <property type="entry name" value="Acid phosphatase/Vanadium-dependent haloperoxidase"/>
    <property type="match status" value="1"/>
</dbReference>
<dbReference type="GO" id="GO:0006629">
    <property type="term" value="P:lipid metabolic process"/>
    <property type="evidence" value="ECO:0007669"/>
    <property type="project" value="UniProtKB-KW"/>
</dbReference>
<comment type="catalytic activity">
    <reaction evidence="18">
        <text>presqualene phosphate + H2O = presqualene alcohol + phosphate</text>
        <dbReference type="Rhea" id="RHEA:68024"/>
        <dbReference type="ChEBI" id="CHEBI:15377"/>
        <dbReference type="ChEBI" id="CHEBI:43474"/>
        <dbReference type="ChEBI" id="CHEBI:176803"/>
        <dbReference type="ChEBI" id="CHEBI:176962"/>
    </reaction>
    <physiologicalReaction direction="left-to-right" evidence="18">
        <dbReference type="Rhea" id="RHEA:68025"/>
    </physiologicalReaction>
</comment>
<evidence type="ECO:0000256" key="6">
    <source>
        <dbReference type="ARBA" id="ARBA00022801"/>
    </source>
</evidence>
<evidence type="ECO:0000256" key="19">
    <source>
        <dbReference type="ARBA" id="ARBA00048331"/>
    </source>
</evidence>
<comment type="catalytic activity">
    <reaction evidence="22">
        <text>(2E)-geranyl diphosphate + H2O = (2E)-geranyl phosphate + phosphate + H(+)</text>
        <dbReference type="Rhea" id="RHEA:47944"/>
        <dbReference type="ChEBI" id="CHEBI:15377"/>
        <dbReference type="ChEBI" id="CHEBI:15378"/>
        <dbReference type="ChEBI" id="CHEBI:43474"/>
        <dbReference type="ChEBI" id="CHEBI:58057"/>
        <dbReference type="ChEBI" id="CHEBI:88107"/>
        <dbReference type="EC" id="3.6.1.68"/>
    </reaction>
    <physiologicalReaction direction="left-to-right" evidence="22">
        <dbReference type="Rhea" id="RHEA:47945"/>
    </physiologicalReaction>
</comment>
<dbReference type="Pfam" id="PF01569">
    <property type="entry name" value="PAP2"/>
    <property type="match status" value="1"/>
</dbReference>
<evidence type="ECO:0000256" key="15">
    <source>
        <dbReference type="ARBA" id="ARBA00038898"/>
    </source>
</evidence>
<evidence type="ECO:0000256" key="10">
    <source>
        <dbReference type="ARBA" id="ARBA00023136"/>
    </source>
</evidence>
<dbReference type="PANTHER" id="PTHR14969:SF18">
    <property type="entry name" value="POLYISOPRENOID DIPHOSPHATE_PHOSPHATE PHOSPHOHYDROLASE PLPP6"/>
    <property type="match status" value="1"/>
</dbReference>
<dbReference type="GO" id="GO:0005789">
    <property type="term" value="C:endoplasmic reticulum membrane"/>
    <property type="evidence" value="ECO:0007669"/>
    <property type="project" value="UniProtKB-SubCell"/>
</dbReference>
<dbReference type="Gene3D" id="1.20.144.10">
    <property type="entry name" value="Phosphatidic acid phosphatase type 2/haloperoxidase"/>
    <property type="match status" value="1"/>
</dbReference>
<protein>
    <recommendedName>
        <fullName evidence="16">Polyisoprenoid diphosphate/phosphate phosphohydrolase PLPP6</fullName>
        <ecNumber evidence="15">3.6.1.68</ecNumber>
    </recommendedName>
    <alternativeName>
        <fullName evidence="17">Phospholipid phosphatase 6</fullName>
    </alternativeName>
</protein>
<evidence type="ECO:0000256" key="4">
    <source>
        <dbReference type="ARBA" id="ARBA00008816"/>
    </source>
</evidence>
<comment type="catalytic activity">
    <reaction evidence="12">
        <text>(2E,6E)-farnesyl phosphate + H2O = (2E,6E)-farnesol + phosphate</text>
        <dbReference type="Rhea" id="RHEA:48132"/>
        <dbReference type="ChEBI" id="CHEBI:15377"/>
        <dbReference type="ChEBI" id="CHEBI:16619"/>
        <dbReference type="ChEBI" id="CHEBI:43474"/>
        <dbReference type="ChEBI" id="CHEBI:88226"/>
    </reaction>
    <physiologicalReaction direction="left-to-right" evidence="12">
        <dbReference type="Rhea" id="RHEA:48133"/>
    </physiologicalReaction>
</comment>
<comment type="similarity">
    <text evidence="4">Belongs to the PA-phosphatase related phosphoesterase family.</text>
</comment>
<comment type="catalytic activity">
    <reaction evidence="20">
        <text>(2E,6E)-farnesyl diphosphate + H2O = (2E,6E)-farnesyl phosphate + phosphate + H(+)</text>
        <dbReference type="Rhea" id="RHEA:48128"/>
        <dbReference type="ChEBI" id="CHEBI:15377"/>
        <dbReference type="ChEBI" id="CHEBI:15378"/>
        <dbReference type="ChEBI" id="CHEBI:43474"/>
        <dbReference type="ChEBI" id="CHEBI:88226"/>
        <dbReference type="ChEBI" id="CHEBI:175763"/>
    </reaction>
    <physiologicalReaction direction="left-to-right" evidence="20">
        <dbReference type="Rhea" id="RHEA:48129"/>
    </physiologicalReaction>
</comment>
<comment type="catalytic activity">
    <reaction evidence="19">
        <text>presqualene diphosphate + H2O = presqualene phosphate + phosphate + H(+)</text>
        <dbReference type="Rhea" id="RHEA:67968"/>
        <dbReference type="ChEBI" id="CHEBI:15377"/>
        <dbReference type="ChEBI" id="CHEBI:15378"/>
        <dbReference type="ChEBI" id="CHEBI:43474"/>
        <dbReference type="ChEBI" id="CHEBI:57310"/>
        <dbReference type="ChEBI" id="CHEBI:176803"/>
    </reaction>
    <physiologicalReaction direction="left-to-right" evidence="19">
        <dbReference type="Rhea" id="RHEA:67969"/>
    </physiologicalReaction>
</comment>
<comment type="catalytic activity">
    <reaction evidence="14">
        <text>(2E,6E,10E)-geranylgeranyl phosphate + H2O = (2E,6E,10E)-geranylgeraniol + phosphate</text>
        <dbReference type="Rhea" id="RHEA:68016"/>
        <dbReference type="ChEBI" id="CHEBI:15377"/>
        <dbReference type="ChEBI" id="CHEBI:43474"/>
        <dbReference type="ChEBI" id="CHEBI:46762"/>
        <dbReference type="ChEBI" id="CHEBI:144936"/>
    </reaction>
    <physiologicalReaction direction="left-to-right" evidence="14">
        <dbReference type="Rhea" id="RHEA:68017"/>
    </physiologicalReaction>
</comment>
<dbReference type="EC" id="3.6.1.68" evidence="15"/>
<dbReference type="AlphaFoldDB" id="A0AAY4AW12"/>
<evidence type="ECO:0000256" key="13">
    <source>
        <dbReference type="ARBA" id="ARBA00036169"/>
    </source>
</evidence>
<evidence type="ECO:0000256" key="16">
    <source>
        <dbReference type="ARBA" id="ARBA00040581"/>
    </source>
</evidence>